<protein>
    <recommendedName>
        <fullName evidence="5">MSP domain-containing protein</fullName>
    </recommendedName>
</protein>
<dbReference type="SUPFAM" id="SSF49354">
    <property type="entry name" value="PapD-like"/>
    <property type="match status" value="1"/>
</dbReference>
<dbReference type="InterPro" id="IPR000535">
    <property type="entry name" value="MSP_dom"/>
</dbReference>
<evidence type="ECO:0000256" key="4">
    <source>
        <dbReference type="SAM" id="Phobius"/>
    </source>
</evidence>
<dbReference type="STRING" id="52838.A0A4S8J5J5"/>
<evidence type="ECO:0000313" key="6">
    <source>
        <dbReference type="EMBL" id="THU56758.1"/>
    </source>
</evidence>
<keyword evidence="7" id="KW-1185">Reference proteome</keyword>
<dbReference type="InterPro" id="IPR016763">
    <property type="entry name" value="VAP"/>
</dbReference>
<proteinExistence type="inferred from homology"/>
<dbReference type="InterPro" id="IPR008962">
    <property type="entry name" value="PapD-like_sf"/>
</dbReference>
<dbReference type="Proteomes" id="UP000317650">
    <property type="component" value="Chromosome 11"/>
</dbReference>
<organism evidence="6 7">
    <name type="scientific">Musa balbisiana</name>
    <name type="common">Banana</name>
    <dbReference type="NCBI Taxonomy" id="52838"/>
    <lineage>
        <taxon>Eukaryota</taxon>
        <taxon>Viridiplantae</taxon>
        <taxon>Streptophyta</taxon>
        <taxon>Embryophyta</taxon>
        <taxon>Tracheophyta</taxon>
        <taxon>Spermatophyta</taxon>
        <taxon>Magnoliopsida</taxon>
        <taxon>Liliopsida</taxon>
        <taxon>Zingiberales</taxon>
        <taxon>Musaceae</taxon>
        <taxon>Musa</taxon>
    </lineage>
</organism>
<dbReference type="GO" id="GO:0005789">
    <property type="term" value="C:endoplasmic reticulum membrane"/>
    <property type="evidence" value="ECO:0007669"/>
    <property type="project" value="InterPro"/>
</dbReference>
<dbReference type="AlphaFoldDB" id="A0A4S8J5J5"/>
<dbReference type="EMBL" id="PYDT01000007">
    <property type="protein sequence ID" value="THU56758.1"/>
    <property type="molecule type" value="Genomic_DNA"/>
</dbReference>
<keyword evidence="4" id="KW-1133">Transmembrane helix</keyword>
<dbReference type="Pfam" id="PF00635">
    <property type="entry name" value="Motile_Sperm"/>
    <property type="match status" value="1"/>
</dbReference>
<evidence type="ECO:0000256" key="2">
    <source>
        <dbReference type="SAM" id="Coils"/>
    </source>
</evidence>
<reference evidence="6 7" key="1">
    <citation type="journal article" date="2019" name="Nat. Plants">
        <title>Genome sequencing of Musa balbisiana reveals subgenome evolution and function divergence in polyploid bananas.</title>
        <authorList>
            <person name="Yao X."/>
        </authorList>
    </citation>
    <scope>NUCLEOTIDE SEQUENCE [LARGE SCALE GENOMIC DNA]</scope>
    <source>
        <strain evidence="7">cv. DH-PKW</strain>
        <tissue evidence="6">Leaves</tissue>
    </source>
</reference>
<gene>
    <name evidence="6" type="ORF">C4D60_Mb11t20590</name>
</gene>
<dbReference type="GO" id="GO:0090158">
    <property type="term" value="P:endoplasmic reticulum membrane organization"/>
    <property type="evidence" value="ECO:0007669"/>
    <property type="project" value="TreeGrafter"/>
</dbReference>
<dbReference type="PANTHER" id="PTHR10809">
    <property type="entry name" value="VESICLE-ASSOCIATED MEMBRANE PROTEIN-ASSOCIATED PROTEIN"/>
    <property type="match status" value="1"/>
</dbReference>
<evidence type="ECO:0000256" key="1">
    <source>
        <dbReference type="ARBA" id="ARBA00008932"/>
    </source>
</evidence>
<dbReference type="PANTHER" id="PTHR10809:SF42">
    <property type="entry name" value="VESICLE-ASSOCIATED PROTEIN 2-1"/>
    <property type="match status" value="1"/>
</dbReference>
<feature type="domain" description="MSP" evidence="5">
    <location>
        <begin position="7"/>
        <end position="144"/>
    </location>
</feature>
<feature type="transmembrane region" description="Helical" evidence="4">
    <location>
        <begin position="216"/>
        <end position="237"/>
    </location>
</feature>
<dbReference type="PIRSF" id="PIRSF019693">
    <property type="entry name" value="VAMP-associated"/>
    <property type="match status" value="1"/>
</dbReference>
<dbReference type="GO" id="GO:0061817">
    <property type="term" value="P:endoplasmic reticulum-plasma membrane tethering"/>
    <property type="evidence" value="ECO:0007669"/>
    <property type="project" value="TreeGrafter"/>
</dbReference>
<keyword evidence="4" id="KW-0812">Transmembrane</keyword>
<feature type="region of interest" description="Disordered" evidence="3">
    <location>
        <begin position="145"/>
        <end position="173"/>
    </location>
</feature>
<keyword evidence="4" id="KW-0472">Membrane</keyword>
<dbReference type="GO" id="GO:0005886">
    <property type="term" value="C:plasma membrane"/>
    <property type="evidence" value="ECO:0007669"/>
    <property type="project" value="TreeGrafter"/>
</dbReference>
<dbReference type="PROSITE" id="PS50202">
    <property type="entry name" value="MSP"/>
    <property type="match status" value="1"/>
</dbReference>
<evidence type="ECO:0000259" key="5">
    <source>
        <dbReference type="PROSITE" id="PS50202"/>
    </source>
</evidence>
<keyword evidence="2" id="KW-0175">Coiled coil</keyword>
<name>A0A4S8J5J5_MUSBA</name>
<comment type="caution">
    <text evidence="6">The sequence shown here is derived from an EMBL/GenBank/DDBJ whole genome shotgun (WGS) entry which is preliminary data.</text>
</comment>
<accession>A0A4S8J5J5</accession>
<evidence type="ECO:0000313" key="7">
    <source>
        <dbReference type="Proteomes" id="UP000317650"/>
    </source>
</evidence>
<feature type="coiled-coil region" evidence="2">
    <location>
        <begin position="182"/>
        <end position="216"/>
    </location>
</feature>
<dbReference type="InterPro" id="IPR013783">
    <property type="entry name" value="Ig-like_fold"/>
</dbReference>
<evidence type="ECO:0000256" key="3">
    <source>
        <dbReference type="SAM" id="MobiDB-lite"/>
    </source>
</evidence>
<dbReference type="Gene3D" id="2.60.40.10">
    <property type="entry name" value="Immunoglobulins"/>
    <property type="match status" value="1"/>
</dbReference>
<sequence>MGGGGQMISVYPEELAFEFELEKPSYCNIKVVNNTEHHVAFKVKTTSPKKYFVRPNASVVQPWDSCTITAFDDVSWETWCVYVSFSVTLQAQKEYPPDMQCKDKFLIQSAKVPPSNDIDEIPSDTFNKEGDKVIEELKLRVVYTSPSQSGRGNSEEESGLASSATGKRDMHKNSSNEEIQMLQHLKEERDTILQQNHQFQRELDMLKRRRNRKSDAGFSLTFAAFAGLVGIMVGFILNLTLSTPPTA</sequence>
<comment type="similarity">
    <text evidence="1">Belongs to the VAMP-associated protein (VAP) (TC 9.B.17) family.</text>
</comment>